<comment type="caution">
    <text evidence="2">The sequence shown here is derived from an EMBL/GenBank/DDBJ whole genome shotgun (WGS) entry which is preliminary data.</text>
</comment>
<dbReference type="SMART" id="SM00710">
    <property type="entry name" value="PbH1"/>
    <property type="match status" value="5"/>
</dbReference>
<dbReference type="SUPFAM" id="SSF49899">
    <property type="entry name" value="Concanavalin A-like lectins/glucanases"/>
    <property type="match status" value="1"/>
</dbReference>
<dbReference type="Pfam" id="PF13229">
    <property type="entry name" value="Beta_helix"/>
    <property type="match status" value="1"/>
</dbReference>
<dbReference type="InterPro" id="IPR012334">
    <property type="entry name" value="Pectin_lyas_fold"/>
</dbReference>
<dbReference type="Proteomes" id="UP000444174">
    <property type="component" value="Unassembled WGS sequence"/>
</dbReference>
<dbReference type="InterPro" id="IPR039448">
    <property type="entry name" value="Beta_helix"/>
</dbReference>
<organism evidence="2 3">
    <name type="scientific">Tritonibacter litoralis</name>
    <dbReference type="NCBI Taxonomy" id="2662264"/>
    <lineage>
        <taxon>Bacteria</taxon>
        <taxon>Pseudomonadati</taxon>
        <taxon>Pseudomonadota</taxon>
        <taxon>Alphaproteobacteria</taxon>
        <taxon>Rhodobacterales</taxon>
        <taxon>Paracoccaceae</taxon>
        <taxon>Tritonibacter</taxon>
    </lineage>
</organism>
<dbReference type="Pfam" id="PF18911">
    <property type="entry name" value="PKD_4"/>
    <property type="match status" value="1"/>
</dbReference>
<gene>
    <name evidence="2" type="ORF">GFB49_13985</name>
</gene>
<dbReference type="RefSeq" id="WP_153216546.1">
    <property type="nucleotide sequence ID" value="NZ_WIBF01000009.1"/>
</dbReference>
<sequence length="770" mass="81530">MQTATSSAAQDNLVLTVSSSAELSAALATLQDTGGTIQVTASDTPYVLTAYQAGHADHRITIQAADPETPPLFDQIKLTSSHNITFDGISFDASLANDVAGRDLQLYSSWGITFANSSFKGTATGYYSGAAGEQAGGSFAYVRGGGDVVFENNAFTHLQHALTLSDVTGATVRNNDISHITGDGVRLSGVVDTTVEGNNFHSWFGSSHSINHDDMIQLWSSANNALLTQNLIIRDNILNASGPVATQSIFLRNEELSSGGAFQGITVENNVIYNGHPHGVTIDGADDVRVAQNTLVWNPEAALSGQSNAPTIRLNAVNGAEVLNNVTTGVVLDGVTGLEESGTLAVVYDDPNEETAVQALFANAATGGALDLVDLRARPGSLLETSGAGSDLIATATETPGVHAVLSQDVAIQNSFLVHYDATLSFQNAGLPLPETASFLWTFADGSTSTEPTVSHLYDATGDFAVTLAVTANGETNSITRTTRVETDVLLDWDSENPFQDTSTFDTALTVVVAEEPNTQPQDDIGSESGTYDTGFRLDGDSKIKTQRLGEDHLVSFDRLTLDLMLNPDAGDDGVFVHRHGGFQAQVKKSGSLEFRVETEDGLFVVETADNAVRGDQWQRITLVFDGADETGHLSVYLDSELAATGAASGNIHTDVRHSITIGNTWNKSLTGSVDDVTLYGSAKTEGWVNATADTSVPDDLFTRFAPEEDSFILQPLTQTPPAEEDVLIDVTPDPDVGSGVVSNIVEQAAEISVAIYQDFLLSEPEEILV</sequence>
<dbReference type="InterPro" id="IPR011050">
    <property type="entry name" value="Pectin_lyase_fold/virulence"/>
</dbReference>
<dbReference type="PROSITE" id="PS50093">
    <property type="entry name" value="PKD"/>
    <property type="match status" value="1"/>
</dbReference>
<evidence type="ECO:0000313" key="2">
    <source>
        <dbReference type="EMBL" id="MQQ09574.1"/>
    </source>
</evidence>
<evidence type="ECO:0000259" key="1">
    <source>
        <dbReference type="PROSITE" id="PS50093"/>
    </source>
</evidence>
<dbReference type="Pfam" id="PF13385">
    <property type="entry name" value="Laminin_G_3"/>
    <property type="match status" value="1"/>
</dbReference>
<accession>A0A843YJG4</accession>
<dbReference type="SUPFAM" id="SSF49299">
    <property type="entry name" value="PKD domain"/>
    <property type="match status" value="1"/>
</dbReference>
<dbReference type="EMBL" id="WIBF01000009">
    <property type="protein sequence ID" value="MQQ09574.1"/>
    <property type="molecule type" value="Genomic_DNA"/>
</dbReference>
<feature type="domain" description="PKD" evidence="1">
    <location>
        <begin position="405"/>
        <end position="486"/>
    </location>
</feature>
<dbReference type="Gene3D" id="2.160.20.10">
    <property type="entry name" value="Single-stranded right-handed beta-helix, Pectin lyase-like"/>
    <property type="match status" value="1"/>
</dbReference>
<dbReference type="InterPro" id="IPR013320">
    <property type="entry name" value="ConA-like_dom_sf"/>
</dbReference>
<dbReference type="Gene3D" id="2.60.120.200">
    <property type="match status" value="1"/>
</dbReference>
<dbReference type="SMART" id="SM00089">
    <property type="entry name" value="PKD"/>
    <property type="match status" value="1"/>
</dbReference>
<dbReference type="InterPro" id="IPR035986">
    <property type="entry name" value="PKD_dom_sf"/>
</dbReference>
<dbReference type="SUPFAM" id="SSF51126">
    <property type="entry name" value="Pectin lyase-like"/>
    <property type="match status" value="1"/>
</dbReference>
<reference evidence="2 3" key="1">
    <citation type="submission" date="2019-10" db="EMBL/GenBank/DDBJ databases">
        <title>Epibacterium sp. nov., isolated from seawater.</title>
        <authorList>
            <person name="Zhang X."/>
            <person name="Li N."/>
        </authorList>
    </citation>
    <scope>NUCLEOTIDE SEQUENCE [LARGE SCALE GENOMIC DNA]</scope>
    <source>
        <strain evidence="2 3">SM1979</strain>
    </source>
</reference>
<dbReference type="InterPro" id="IPR006626">
    <property type="entry name" value="PbH1"/>
</dbReference>
<evidence type="ECO:0000313" key="3">
    <source>
        <dbReference type="Proteomes" id="UP000444174"/>
    </source>
</evidence>
<dbReference type="InterPro" id="IPR022409">
    <property type="entry name" value="PKD/Chitinase_dom"/>
</dbReference>
<dbReference type="Gene3D" id="2.60.40.10">
    <property type="entry name" value="Immunoglobulins"/>
    <property type="match status" value="1"/>
</dbReference>
<dbReference type="InterPro" id="IPR013783">
    <property type="entry name" value="Ig-like_fold"/>
</dbReference>
<dbReference type="AlphaFoldDB" id="A0A843YJG4"/>
<protein>
    <submittedName>
        <fullName evidence="2">PKD domain-containing protein</fullName>
    </submittedName>
</protein>
<dbReference type="InterPro" id="IPR000601">
    <property type="entry name" value="PKD_dom"/>
</dbReference>
<name>A0A843YJG4_9RHOB</name>
<dbReference type="CDD" id="cd00146">
    <property type="entry name" value="PKD"/>
    <property type="match status" value="1"/>
</dbReference>
<proteinExistence type="predicted"/>
<keyword evidence="3" id="KW-1185">Reference proteome</keyword>